<evidence type="ECO:0000313" key="1">
    <source>
        <dbReference type="EMBL" id="MFD0868922.1"/>
    </source>
</evidence>
<name>A0ABW3D8Y7_9BACL</name>
<accession>A0ABW3D8Y7</accession>
<dbReference type="Proteomes" id="UP001597120">
    <property type="component" value="Unassembled WGS sequence"/>
</dbReference>
<proteinExistence type="predicted"/>
<gene>
    <name evidence="1" type="ORF">ACFQ03_07155</name>
</gene>
<evidence type="ECO:0008006" key="3">
    <source>
        <dbReference type="Google" id="ProtNLM"/>
    </source>
</evidence>
<dbReference type="RefSeq" id="WP_144933723.1">
    <property type="nucleotide sequence ID" value="NZ_JBHTIU010000027.1"/>
</dbReference>
<dbReference type="EMBL" id="JBHTIU010000027">
    <property type="protein sequence ID" value="MFD0868922.1"/>
    <property type="molecule type" value="Genomic_DNA"/>
</dbReference>
<reference evidence="2" key="1">
    <citation type="journal article" date="2019" name="Int. J. Syst. Evol. Microbiol.">
        <title>The Global Catalogue of Microorganisms (GCM) 10K type strain sequencing project: providing services to taxonomists for standard genome sequencing and annotation.</title>
        <authorList>
            <consortium name="The Broad Institute Genomics Platform"/>
            <consortium name="The Broad Institute Genome Sequencing Center for Infectious Disease"/>
            <person name="Wu L."/>
            <person name="Ma J."/>
        </authorList>
    </citation>
    <scope>NUCLEOTIDE SEQUENCE [LARGE SCALE GENOMIC DNA]</scope>
    <source>
        <strain evidence="2">CCUG 57263</strain>
    </source>
</reference>
<comment type="caution">
    <text evidence="1">The sequence shown here is derived from an EMBL/GenBank/DDBJ whole genome shotgun (WGS) entry which is preliminary data.</text>
</comment>
<keyword evidence="2" id="KW-1185">Reference proteome</keyword>
<protein>
    <recommendedName>
        <fullName evidence="3">DUF3052 domain-containing protein</fullName>
    </recommendedName>
</protein>
<sequence>MNEELLKKLRYKSGQAAAVLNSPPGFSLGNEASDSTDGICDFVLLFVNNARDTEEWLPRVLPILNEDALFWIAYPKQSSKIKTDINRDTLNAIVQNSSEYRAVSNVSVDETWSALRFRPQSKVNTRK</sequence>
<evidence type="ECO:0000313" key="2">
    <source>
        <dbReference type="Proteomes" id="UP001597120"/>
    </source>
</evidence>
<organism evidence="1 2">
    <name type="scientific">Paenibacillus residui</name>
    <dbReference type="NCBI Taxonomy" id="629724"/>
    <lineage>
        <taxon>Bacteria</taxon>
        <taxon>Bacillati</taxon>
        <taxon>Bacillota</taxon>
        <taxon>Bacilli</taxon>
        <taxon>Bacillales</taxon>
        <taxon>Paenibacillaceae</taxon>
        <taxon>Paenibacillus</taxon>
    </lineage>
</organism>